<keyword evidence="3" id="KW-1185">Reference proteome</keyword>
<name>A0ABD3MR77_9STRA</name>
<feature type="compositionally biased region" description="Polar residues" evidence="1">
    <location>
        <begin position="248"/>
        <end position="260"/>
    </location>
</feature>
<dbReference type="EMBL" id="JALLPJ020001393">
    <property type="protein sequence ID" value="KAL3765947.1"/>
    <property type="molecule type" value="Genomic_DNA"/>
</dbReference>
<accession>A0ABD3MR77</accession>
<proteinExistence type="predicted"/>
<evidence type="ECO:0000313" key="2">
    <source>
        <dbReference type="EMBL" id="KAL3765947.1"/>
    </source>
</evidence>
<comment type="caution">
    <text evidence="2">The sequence shown here is derived from an EMBL/GenBank/DDBJ whole genome shotgun (WGS) entry which is preliminary data.</text>
</comment>
<gene>
    <name evidence="2" type="ORF">ACHAWO_005896</name>
</gene>
<reference evidence="2 3" key="1">
    <citation type="submission" date="2024-10" db="EMBL/GenBank/DDBJ databases">
        <title>Updated reference genomes for cyclostephanoid diatoms.</title>
        <authorList>
            <person name="Roberts W.R."/>
            <person name="Alverson A.J."/>
        </authorList>
    </citation>
    <scope>NUCLEOTIDE SEQUENCE [LARGE SCALE GENOMIC DNA]</scope>
    <source>
        <strain evidence="2 3">AJA010-31</strain>
    </source>
</reference>
<organism evidence="2 3">
    <name type="scientific">Cyclotella atomus</name>
    <dbReference type="NCBI Taxonomy" id="382360"/>
    <lineage>
        <taxon>Eukaryota</taxon>
        <taxon>Sar</taxon>
        <taxon>Stramenopiles</taxon>
        <taxon>Ochrophyta</taxon>
        <taxon>Bacillariophyta</taxon>
        <taxon>Coscinodiscophyceae</taxon>
        <taxon>Thalassiosirophycidae</taxon>
        <taxon>Stephanodiscales</taxon>
        <taxon>Stephanodiscaceae</taxon>
        <taxon>Cyclotella</taxon>
    </lineage>
</organism>
<protein>
    <submittedName>
        <fullName evidence="2">Uncharacterized protein</fullName>
    </submittedName>
</protein>
<feature type="region of interest" description="Disordered" evidence="1">
    <location>
        <begin position="223"/>
        <end position="279"/>
    </location>
</feature>
<evidence type="ECO:0000256" key="1">
    <source>
        <dbReference type="SAM" id="MobiDB-lite"/>
    </source>
</evidence>
<dbReference type="AlphaFoldDB" id="A0ABD3MR77"/>
<sequence length="549" mass="60000">MSCVIEGIANPTEEEGRHEHCFYEVLLSVISNQHCSATLFFKEKYNKILHVCKSIQSGIEVKDLKKQGYTQAGAWSQKYKVFRFGSSKVVVDQQEGVDVDQLTRLTYYEKVSADISAIHKNGHHKGNELFKLCSVVYSNIPRNVCKIFTDTCPICTPTAGKVLSALAAEAEMHALFGLGFTVSSTAARADSRDQARVEPVDVPGISDDLDVEAILNDAVAQEQLQPSDPNHPEYGLKPAATPDAVDGNKTTAVGTGTAPSSVRMDSGSHGTNSAAVPEALDGNKAIDSADDKTVVGTGAAAPSVSGKVSGNLTTTPSQVLNSTVADLCLTVDEACSWAEVVHARKGKDVTLDELSASLLCTLFPCIWCINDKEIRNLLSWMREWEVLDELKDEVYDTVQWEGDDGLKLLWGFYAKSPANEAMASIAWKQEEDDAINMSPKRKFERAQATNSLRKQSLRMEKRAKKADGGGDIQEGDVVLIPVSDHDKGKLDRRRRLIITELCAKKDSSSTFTCTINSRGLLALPITVTFMGWRKCTPVGEGYQRCRKVQ</sequence>
<dbReference type="Proteomes" id="UP001530400">
    <property type="component" value="Unassembled WGS sequence"/>
</dbReference>
<evidence type="ECO:0000313" key="3">
    <source>
        <dbReference type="Proteomes" id="UP001530400"/>
    </source>
</evidence>